<feature type="chain" id="PRO_5045326714" description="Secreted protein" evidence="2">
    <location>
        <begin position="30"/>
        <end position="136"/>
    </location>
</feature>
<keyword evidence="2" id="KW-0732">Signal</keyword>
<dbReference type="EMBL" id="JAERRG010000012">
    <property type="protein sequence ID" value="MBL1116273.1"/>
    <property type="molecule type" value="Genomic_DNA"/>
</dbReference>
<dbReference type="Proteomes" id="UP000621510">
    <property type="component" value="Unassembled WGS sequence"/>
</dbReference>
<feature type="compositionally biased region" description="Pro residues" evidence="1">
    <location>
        <begin position="93"/>
        <end position="107"/>
    </location>
</feature>
<evidence type="ECO:0000256" key="1">
    <source>
        <dbReference type="SAM" id="MobiDB-lite"/>
    </source>
</evidence>
<gene>
    <name evidence="3" type="ORF">JK364_28330</name>
</gene>
<name>A0ABS1PV18_9ACTN</name>
<dbReference type="RefSeq" id="WP_201854148.1">
    <property type="nucleotide sequence ID" value="NZ_JAERRG010000012.1"/>
</dbReference>
<evidence type="ECO:0000313" key="4">
    <source>
        <dbReference type="Proteomes" id="UP000621510"/>
    </source>
</evidence>
<evidence type="ECO:0000313" key="3">
    <source>
        <dbReference type="EMBL" id="MBL1116273.1"/>
    </source>
</evidence>
<protein>
    <recommendedName>
        <fullName evidence="5">Secreted protein</fullName>
    </recommendedName>
</protein>
<evidence type="ECO:0000256" key="2">
    <source>
        <dbReference type="SAM" id="SignalP"/>
    </source>
</evidence>
<reference evidence="3 4" key="1">
    <citation type="submission" date="2021-01" db="EMBL/GenBank/DDBJ databases">
        <title>WGS of actinomycetes isolated from Thailand.</title>
        <authorList>
            <person name="Thawai C."/>
        </authorList>
    </citation>
    <scope>NUCLEOTIDE SEQUENCE [LARGE SCALE GENOMIC DNA]</scope>
    <source>
        <strain evidence="3 4">CA3R110</strain>
    </source>
</reference>
<proteinExistence type="predicted"/>
<evidence type="ECO:0008006" key="5">
    <source>
        <dbReference type="Google" id="ProtNLM"/>
    </source>
</evidence>
<comment type="caution">
    <text evidence="3">The sequence shown here is derived from an EMBL/GenBank/DDBJ whole genome shotgun (WGS) entry which is preliminary data.</text>
</comment>
<sequence length="136" mass="13959">MRGTVPSALCRAVLLLAAAIWVAPSCVHPAAAHHALSTGCPHRLAETASAQRHEEPVAYPAPGHRPFDTTGSGAGSDNCVAGPPGVVQALVPTPVPPPSLAEVPPPDGPRDPHPARAPPDHPVRALGLHQLQVLRT</sequence>
<feature type="region of interest" description="Disordered" evidence="1">
    <location>
        <begin position="46"/>
        <end position="129"/>
    </location>
</feature>
<accession>A0ABS1PV18</accession>
<feature type="compositionally biased region" description="Basic and acidic residues" evidence="1">
    <location>
        <begin position="108"/>
        <end position="123"/>
    </location>
</feature>
<feature type="signal peptide" evidence="2">
    <location>
        <begin position="1"/>
        <end position="29"/>
    </location>
</feature>
<organism evidence="3 4">
    <name type="scientific">Streptomyces endocoffeicus</name>
    <dbReference type="NCBI Taxonomy" id="2898945"/>
    <lineage>
        <taxon>Bacteria</taxon>
        <taxon>Bacillati</taxon>
        <taxon>Actinomycetota</taxon>
        <taxon>Actinomycetes</taxon>
        <taxon>Kitasatosporales</taxon>
        <taxon>Streptomycetaceae</taxon>
        <taxon>Streptomyces</taxon>
    </lineage>
</organism>
<keyword evidence="4" id="KW-1185">Reference proteome</keyword>